<evidence type="ECO:0000256" key="5">
    <source>
        <dbReference type="ARBA" id="ARBA00022630"/>
    </source>
</evidence>
<dbReference type="InterPro" id="IPR046373">
    <property type="entry name" value="Acyl-CoA_Oxase/DH_mid-dom_sf"/>
</dbReference>
<comment type="cofactor">
    <cofactor evidence="2">
        <name>FAD</name>
        <dbReference type="ChEBI" id="CHEBI:57692"/>
    </cofactor>
</comment>
<feature type="binding site" evidence="13">
    <location>
        <position position="192"/>
    </location>
    <ligand>
        <name>FAD</name>
        <dbReference type="ChEBI" id="CHEBI:57692"/>
    </ligand>
</feature>
<reference evidence="17 18" key="1">
    <citation type="submission" date="2023-10" db="EMBL/GenBank/DDBJ databases">
        <authorList>
            <person name="Maclean D."/>
            <person name="Macfadyen A."/>
        </authorList>
    </citation>
    <scope>NUCLEOTIDE SEQUENCE [LARGE SCALE GENOMIC DNA]</scope>
</reference>
<dbReference type="GO" id="GO:0005777">
    <property type="term" value="C:peroxisome"/>
    <property type="evidence" value="ECO:0007669"/>
    <property type="project" value="UniProtKB-SubCell"/>
</dbReference>
<dbReference type="FunFam" id="1.20.140.10:FF:000007">
    <property type="entry name" value="Acyl-coenzyme A oxidase"/>
    <property type="match status" value="1"/>
</dbReference>
<dbReference type="SUPFAM" id="SSF56645">
    <property type="entry name" value="Acyl-CoA dehydrogenase NM domain-like"/>
    <property type="match status" value="1"/>
</dbReference>
<dbReference type="AlphaFoldDB" id="A0AAV1IA46"/>
<evidence type="ECO:0000256" key="2">
    <source>
        <dbReference type="ARBA" id="ARBA00001974"/>
    </source>
</evidence>
<keyword evidence="8" id="KW-0560">Oxidoreductase</keyword>
<dbReference type="PIRSF" id="PIRSF000168">
    <property type="entry name" value="Acyl-CoA_oxidase"/>
    <property type="match status" value="1"/>
</dbReference>
<dbReference type="InterPro" id="IPR055060">
    <property type="entry name" value="ACOX_C_alpha1"/>
</dbReference>
<evidence type="ECO:0000256" key="13">
    <source>
        <dbReference type="PIRSR" id="PIRSR000168-2"/>
    </source>
</evidence>
<dbReference type="Gene3D" id="2.40.110.10">
    <property type="entry name" value="Butyryl-CoA Dehydrogenase, subunit A, domain 2"/>
    <property type="match status" value="1"/>
</dbReference>
<dbReference type="GO" id="GO:0033540">
    <property type="term" value="P:fatty acid beta-oxidation using acyl-CoA oxidase"/>
    <property type="evidence" value="ECO:0007669"/>
    <property type="project" value="TreeGrafter"/>
</dbReference>
<feature type="domain" description="Acyl-CoA oxidase C-terminal" evidence="14">
    <location>
        <begin position="539"/>
        <end position="681"/>
    </location>
</feature>
<dbReference type="GO" id="GO:0005504">
    <property type="term" value="F:fatty acid binding"/>
    <property type="evidence" value="ECO:0007669"/>
    <property type="project" value="TreeGrafter"/>
</dbReference>
<evidence type="ECO:0000256" key="12">
    <source>
        <dbReference type="PIRSR" id="PIRSR000168-1"/>
    </source>
</evidence>
<dbReference type="FunFam" id="1.20.140.10:FF:000010">
    <property type="entry name" value="Acyl-coenzyme A oxidase"/>
    <property type="match status" value="1"/>
</dbReference>
<comment type="catalytic activity">
    <reaction evidence="1">
        <text>a 2,3-saturated acyl-CoA + O2 = a (2E)-enoyl-CoA + H2O2</text>
        <dbReference type="Rhea" id="RHEA:38959"/>
        <dbReference type="ChEBI" id="CHEBI:15379"/>
        <dbReference type="ChEBI" id="CHEBI:16240"/>
        <dbReference type="ChEBI" id="CHEBI:58856"/>
        <dbReference type="ChEBI" id="CHEBI:65111"/>
        <dbReference type="EC" id="1.3.3.6"/>
    </reaction>
</comment>
<feature type="domain" description="Acyl-CoA oxidase/dehydrogenase middle" evidence="15">
    <location>
        <begin position="188"/>
        <end position="304"/>
    </location>
</feature>
<keyword evidence="7" id="KW-0276">Fatty acid metabolism</keyword>
<evidence type="ECO:0000313" key="17">
    <source>
        <dbReference type="EMBL" id="CAK0784248.1"/>
    </source>
</evidence>
<keyword evidence="5 11" id="KW-0285">Flavoprotein</keyword>
<accession>A0AAV1IA46</accession>
<evidence type="ECO:0000256" key="7">
    <source>
        <dbReference type="ARBA" id="ARBA00022832"/>
    </source>
</evidence>
<dbReference type="Gene3D" id="1.20.140.10">
    <property type="entry name" value="Butyryl-CoA Dehydrogenase, subunit A, domain 3"/>
    <property type="match status" value="2"/>
</dbReference>
<dbReference type="Proteomes" id="UP001314263">
    <property type="component" value="Unassembled WGS sequence"/>
</dbReference>
<evidence type="ECO:0000256" key="4">
    <source>
        <dbReference type="ARBA" id="ARBA00006288"/>
    </source>
</evidence>
<keyword evidence="10" id="KW-0576">Peroxisome</keyword>
<evidence type="ECO:0000256" key="11">
    <source>
        <dbReference type="PIRNR" id="PIRNR000168"/>
    </source>
</evidence>
<dbReference type="InterPro" id="IPR009100">
    <property type="entry name" value="AcylCoA_DH/oxidase_NM_dom_sf"/>
</dbReference>
<evidence type="ECO:0000256" key="3">
    <source>
        <dbReference type="ARBA" id="ARBA00004275"/>
    </source>
</evidence>
<dbReference type="GO" id="GO:0071949">
    <property type="term" value="F:FAD binding"/>
    <property type="evidence" value="ECO:0007669"/>
    <property type="project" value="InterPro"/>
</dbReference>
<dbReference type="SUPFAM" id="SSF47203">
    <property type="entry name" value="Acyl-CoA dehydrogenase C-terminal domain-like"/>
    <property type="match status" value="2"/>
</dbReference>
<evidence type="ECO:0000259" key="16">
    <source>
        <dbReference type="Pfam" id="PF22924"/>
    </source>
</evidence>
<dbReference type="PANTHER" id="PTHR10909">
    <property type="entry name" value="ELECTRON TRANSPORT OXIDOREDUCTASE"/>
    <property type="match status" value="1"/>
</dbReference>
<evidence type="ECO:0000256" key="1">
    <source>
        <dbReference type="ARBA" id="ARBA00001201"/>
    </source>
</evidence>
<dbReference type="InterPro" id="IPR002655">
    <property type="entry name" value="Acyl-CoA_oxidase_C"/>
</dbReference>
<dbReference type="PANTHER" id="PTHR10909:SF378">
    <property type="entry name" value="ACYL-COENZYME A OXIDASE"/>
    <property type="match status" value="1"/>
</dbReference>
<evidence type="ECO:0000256" key="8">
    <source>
        <dbReference type="ARBA" id="ARBA00023002"/>
    </source>
</evidence>
<dbReference type="EMBL" id="CAUYUE010000010">
    <property type="protein sequence ID" value="CAK0784248.1"/>
    <property type="molecule type" value="Genomic_DNA"/>
</dbReference>
<comment type="similarity">
    <text evidence="4 11">Belongs to the acyl-CoA oxidase family.</text>
</comment>
<dbReference type="FunFam" id="2.40.110.10:FF:000005">
    <property type="entry name" value="Acyl-coenzyme A oxidase"/>
    <property type="match status" value="1"/>
</dbReference>
<dbReference type="Pfam" id="PF22924">
    <property type="entry name" value="ACOX_C_alpha1"/>
    <property type="match status" value="1"/>
</dbReference>
<dbReference type="InterPro" id="IPR012258">
    <property type="entry name" value="Acyl-CoA_oxidase"/>
</dbReference>
<evidence type="ECO:0000256" key="10">
    <source>
        <dbReference type="ARBA" id="ARBA00023140"/>
    </source>
</evidence>
<evidence type="ECO:0000259" key="15">
    <source>
        <dbReference type="Pfam" id="PF02770"/>
    </source>
</evidence>
<feature type="domain" description="Acyl-CoA oxidase C-alpha1" evidence="16">
    <location>
        <begin position="339"/>
        <end position="495"/>
    </location>
</feature>
<name>A0AAV1IA46_9CHLO</name>
<evidence type="ECO:0000256" key="6">
    <source>
        <dbReference type="ARBA" id="ARBA00022827"/>
    </source>
</evidence>
<sequence length="699" mass="77508">MHRRVSSLAQTTICKYASLPRTELLNMEASKRVQVLQRHLAAGDTMTDLLAAPTASRGASLPRFDTAVMEATLDDLASLKEEVYEVFRHHPELLPASLEGLSKDEHRELVRQQLLLLLKAGFSPLRFYVHDIRKYFYLGELLALVDLSLTVKMGVQYSLWGGSILNLGTEKHRKAYFEDIDKFRLPGCFAMTELHHGSNVAALQTEAVLDVATDEWIITTPDEGALKWWIGNAADDGKAATVFARLKVPALDGSGKVEDHGVHGIVVPLRAASGQSLPGVDIRDCGYKVGLNGVDNGAIRFTGVRVPRENLLDRFGSVDSSGQYRSPYSASRRFAATLGELTGGRVGLTCSSLGILKGAVMVAVRYGAMRRQFGPAGGPEVSVLDYRSQQEKLMPLLASAYGIHFTTRFLVTQYAEAKRTKEEDVIADVHALSAGLKAYVTSYTANALSVCREACGGHGYAAVNRFGMWRSDHDIFQTFEGDNTVLLQQVAGLLLKKYKERFAVAPVTATYRYLRQWAADSLPPNPLVSHDTSARHLRDPAFLTRALRYRTGRLLFTLAQRLNKHTGRLGQFHAWNKCLGHILALARAHIESVMYDHFIEGVNKCTDADCRKSLKVMSDVFALQRIQADVMFRNDDYVAAEKVKAIGRLLEHLRMEMRSVAVPLVDAFNIPDHILRSPIGLQSQDYSTYVEVVGWSPVM</sequence>
<feature type="binding site" evidence="13">
    <location>
        <position position="231"/>
    </location>
    <ligand>
        <name>FAD</name>
        <dbReference type="ChEBI" id="CHEBI:57692"/>
    </ligand>
</feature>
<keyword evidence="6 11" id="KW-0274">FAD</keyword>
<keyword evidence="9" id="KW-0443">Lipid metabolism</keyword>
<dbReference type="GO" id="GO:0055088">
    <property type="term" value="P:lipid homeostasis"/>
    <property type="evidence" value="ECO:0007669"/>
    <property type="project" value="TreeGrafter"/>
</dbReference>
<dbReference type="Pfam" id="PF02770">
    <property type="entry name" value="Acyl-CoA_dh_M"/>
    <property type="match status" value="1"/>
</dbReference>
<gene>
    <name evidence="17" type="ORF">CVIRNUC_007452</name>
</gene>
<protein>
    <recommendedName>
        <fullName evidence="11">Acyl-coenzyme A oxidase</fullName>
    </recommendedName>
</protein>
<dbReference type="Pfam" id="PF01756">
    <property type="entry name" value="ACOX"/>
    <property type="match status" value="1"/>
</dbReference>
<dbReference type="InterPro" id="IPR006091">
    <property type="entry name" value="Acyl-CoA_Oxase/DH_mid-dom"/>
</dbReference>
<evidence type="ECO:0000259" key="14">
    <source>
        <dbReference type="Pfam" id="PF01756"/>
    </source>
</evidence>
<evidence type="ECO:0000313" key="18">
    <source>
        <dbReference type="Proteomes" id="UP001314263"/>
    </source>
</evidence>
<organism evidence="17 18">
    <name type="scientific">Coccomyxa viridis</name>
    <dbReference type="NCBI Taxonomy" id="1274662"/>
    <lineage>
        <taxon>Eukaryota</taxon>
        <taxon>Viridiplantae</taxon>
        <taxon>Chlorophyta</taxon>
        <taxon>core chlorophytes</taxon>
        <taxon>Trebouxiophyceae</taxon>
        <taxon>Trebouxiophyceae incertae sedis</taxon>
        <taxon>Coccomyxaceae</taxon>
        <taxon>Coccomyxa</taxon>
    </lineage>
</organism>
<evidence type="ECO:0000256" key="9">
    <source>
        <dbReference type="ARBA" id="ARBA00023098"/>
    </source>
</evidence>
<dbReference type="GO" id="GO:0003997">
    <property type="term" value="F:acyl-CoA oxidase activity"/>
    <property type="evidence" value="ECO:0007669"/>
    <property type="project" value="UniProtKB-EC"/>
</dbReference>
<dbReference type="InterPro" id="IPR036250">
    <property type="entry name" value="AcylCo_DH-like_C"/>
</dbReference>
<feature type="active site" description="Proton acceptor" evidence="12">
    <location>
        <position position="480"/>
    </location>
</feature>
<proteinExistence type="inferred from homology"/>
<keyword evidence="18" id="KW-1185">Reference proteome</keyword>
<comment type="caution">
    <text evidence="17">The sequence shown here is derived from an EMBL/GenBank/DDBJ whole genome shotgun (WGS) entry which is preliminary data.</text>
</comment>
<comment type="subcellular location">
    <subcellularLocation>
        <location evidence="3">Peroxisome</location>
    </subcellularLocation>
</comment>